<organism evidence="1 2">
    <name type="scientific">Haemonchus contortus</name>
    <name type="common">Barber pole worm</name>
    <dbReference type="NCBI Taxonomy" id="6289"/>
    <lineage>
        <taxon>Eukaryota</taxon>
        <taxon>Metazoa</taxon>
        <taxon>Ecdysozoa</taxon>
        <taxon>Nematoda</taxon>
        <taxon>Chromadorea</taxon>
        <taxon>Rhabditida</taxon>
        <taxon>Rhabditina</taxon>
        <taxon>Rhabditomorpha</taxon>
        <taxon>Strongyloidea</taxon>
        <taxon>Trichostrongylidae</taxon>
        <taxon>Haemonchus</taxon>
    </lineage>
</organism>
<evidence type="ECO:0000313" key="1">
    <source>
        <dbReference type="Proteomes" id="UP000025227"/>
    </source>
</evidence>
<sequence>MISLRRPDAYLPSHHLRQDENIAPSVLPSEVRHAITSIKNFTAPGPDRIKSEHLKSLPPIIVKTLARLFTRYLSQCKVPTSWKTSRLCCWIKREIQMILANIVQSACCL</sequence>
<dbReference type="OrthoDB" id="5806211at2759"/>
<dbReference type="AlphaFoldDB" id="A0A7I4YC75"/>
<reference evidence="2" key="1">
    <citation type="submission" date="2020-12" db="UniProtKB">
        <authorList>
            <consortium name="WormBaseParasite"/>
        </authorList>
    </citation>
    <scope>IDENTIFICATION</scope>
    <source>
        <strain evidence="2">MHco3</strain>
    </source>
</reference>
<evidence type="ECO:0000313" key="2">
    <source>
        <dbReference type="WBParaSite" id="HCON_00076880-00001"/>
    </source>
</evidence>
<dbReference type="WBParaSite" id="HCON_00076880-00001">
    <property type="protein sequence ID" value="HCON_00076880-00001"/>
    <property type="gene ID" value="HCON_00076880"/>
</dbReference>
<protein>
    <submittedName>
        <fullName evidence="2">RNA-directed DNA polymerase from mobile element jockey</fullName>
    </submittedName>
</protein>
<proteinExistence type="predicted"/>
<dbReference type="Proteomes" id="UP000025227">
    <property type="component" value="Unplaced"/>
</dbReference>
<keyword evidence="1" id="KW-1185">Reference proteome</keyword>
<name>A0A7I4YC75_HAECO</name>
<accession>A0A7I4YC75</accession>